<dbReference type="GO" id="GO:0004466">
    <property type="term" value="F:long-chain fatty acyl-CoA dehydrogenase activity"/>
    <property type="evidence" value="ECO:0007669"/>
    <property type="project" value="UniProtKB-EC"/>
</dbReference>
<evidence type="ECO:0000256" key="2">
    <source>
        <dbReference type="ARBA" id="ARBA00009347"/>
    </source>
</evidence>
<dbReference type="EC" id="1.3.8.8" evidence="3"/>
<dbReference type="GO" id="GO:0070991">
    <property type="term" value="F:medium-chain fatty acyl-CoA dehydrogenase activity"/>
    <property type="evidence" value="ECO:0007669"/>
    <property type="project" value="UniProtKB-EC"/>
</dbReference>
<evidence type="ECO:0000256" key="8">
    <source>
        <dbReference type="ARBA" id="ARBA00047882"/>
    </source>
</evidence>
<dbReference type="InterPro" id="IPR009075">
    <property type="entry name" value="AcylCo_DH/oxidase_C"/>
</dbReference>
<dbReference type="UniPathway" id="UPA00659"/>
<dbReference type="InterPro" id="IPR009100">
    <property type="entry name" value="AcylCoA_DH/oxidase_NM_dom_sf"/>
</dbReference>
<comment type="catalytic activity">
    <reaction evidence="9">
        <text>a long-chain 2,3-saturated fatty acyl-CoA + oxidized [electron-transfer flavoprotein] + H(+) = a long-chain (2E)-enoyl-CoA + reduced [electron-transfer flavoprotein]</text>
        <dbReference type="Rhea" id="RHEA:17721"/>
        <dbReference type="Rhea" id="RHEA-COMP:10685"/>
        <dbReference type="Rhea" id="RHEA-COMP:10686"/>
        <dbReference type="ChEBI" id="CHEBI:15378"/>
        <dbReference type="ChEBI" id="CHEBI:57692"/>
        <dbReference type="ChEBI" id="CHEBI:58307"/>
        <dbReference type="ChEBI" id="CHEBI:83721"/>
        <dbReference type="ChEBI" id="CHEBI:83727"/>
        <dbReference type="EC" id="1.3.8.8"/>
    </reaction>
</comment>
<dbReference type="InterPro" id="IPR015396">
    <property type="entry name" value="FadE_C"/>
</dbReference>
<dbReference type="Pfam" id="PF00441">
    <property type="entry name" value="Acyl-CoA_dh_1"/>
    <property type="match status" value="1"/>
</dbReference>
<reference evidence="12 13" key="1">
    <citation type="submission" date="2018-06" db="EMBL/GenBank/DDBJ databases">
        <authorList>
            <consortium name="Pathogen Informatics"/>
            <person name="Doyle S."/>
        </authorList>
    </citation>
    <scope>NUCLEOTIDE SEQUENCE [LARGE SCALE GENOMIC DNA]</scope>
    <source>
        <strain evidence="12 13">NCTC11685</strain>
    </source>
</reference>
<comment type="similarity">
    <text evidence="2">Belongs to the acyl-CoA dehydrogenase family.</text>
</comment>
<keyword evidence="6" id="KW-0274">FAD</keyword>
<dbReference type="PANTHER" id="PTHR48083:SF18">
    <property type="entry name" value="ACYL-COENZYME A DEHYDROGENASE"/>
    <property type="match status" value="1"/>
</dbReference>
<comment type="catalytic activity">
    <reaction evidence="8">
        <text>a medium-chain 2,3-saturated fatty acyl-CoA + oxidized [electron-transfer flavoprotein] + H(+) = a medium-chain (2E)-enoyl-CoA + reduced [electron-transfer flavoprotein]</text>
        <dbReference type="Rhea" id="RHEA:14477"/>
        <dbReference type="Rhea" id="RHEA-COMP:10685"/>
        <dbReference type="Rhea" id="RHEA-COMP:10686"/>
        <dbReference type="ChEBI" id="CHEBI:15378"/>
        <dbReference type="ChEBI" id="CHEBI:57692"/>
        <dbReference type="ChEBI" id="CHEBI:58307"/>
        <dbReference type="ChEBI" id="CHEBI:83723"/>
        <dbReference type="ChEBI" id="CHEBI:83726"/>
        <dbReference type="EC" id="1.3.8.7"/>
    </reaction>
</comment>
<keyword evidence="5" id="KW-0285">Flavoprotein</keyword>
<evidence type="ECO:0000256" key="5">
    <source>
        <dbReference type="ARBA" id="ARBA00022630"/>
    </source>
</evidence>
<dbReference type="InterPro" id="IPR046373">
    <property type="entry name" value="Acyl-CoA_Oxase/DH_mid-dom_sf"/>
</dbReference>
<dbReference type="Proteomes" id="UP000254863">
    <property type="component" value="Unassembled WGS sequence"/>
</dbReference>
<feature type="domain" description="Acyl-CoA dehydrogenase/oxidase C-terminal" evidence="10">
    <location>
        <begin position="58"/>
        <end position="202"/>
    </location>
</feature>
<sequence>MEKRSWAITCALIPTSTPGVEIGRRHFPLNVPFQNGPTQGKDIFVPIDYIIGGPSMAGQGWRMLVECLSVGRGITLPSNATGGLKSVAMATGAYAHIRRQFKISIGKMEGIEEPLARIAGNAYVMDAAASLITYGIMLGEKPAVLSAIVKYHCTHRGQRSIIDAMDITGGKGIMLGTGNFLARAYQGAPIAITVEGANILTRSMMIFGQGAIRCHPYVLDEMAAAQNNDVNAFDKLLFKHIGHVGSNKVRSFWLGLTRGLTSSSPTRDATRRYYQHMNRLSANLALLSDVSMAVLGGSLKRRERISARLGDVLSQLYLASAVLKRYDDEGRNEADLPLVHWGVQDALYQAEQSIDDLLVNFPNRLVAGALRVAIFPTGRHYLAPSDKLDHKVAKILQVPSATRSRIGRGQYLTPSEHNPVGLLEEALLDVMAADPIHQRLCKELGKNLSFTRLDELARNALAKGLINQDEADILVRAETSRLRSINVDDFAPDELATRPVKLPEKVRKIEAA</sequence>
<dbReference type="InterPro" id="IPR050741">
    <property type="entry name" value="Acyl-CoA_dehydrogenase"/>
</dbReference>
<dbReference type="InterPro" id="IPR036250">
    <property type="entry name" value="AcylCo_DH-like_C"/>
</dbReference>
<dbReference type="SUPFAM" id="SSF47203">
    <property type="entry name" value="Acyl-CoA dehydrogenase C-terminal domain-like"/>
    <property type="match status" value="1"/>
</dbReference>
<name>A0A7H4N6Z3_9ENTR</name>
<dbReference type="AlphaFoldDB" id="A0A7H4N6Z3"/>
<comment type="pathway">
    <text evidence="1">Lipid metabolism; fatty acid beta-oxidation.</text>
</comment>
<dbReference type="Gene3D" id="1.20.140.10">
    <property type="entry name" value="Butyryl-CoA Dehydrogenase, subunit A, domain 3"/>
    <property type="match status" value="1"/>
</dbReference>
<evidence type="ECO:0000259" key="11">
    <source>
        <dbReference type="Pfam" id="PF09317"/>
    </source>
</evidence>
<dbReference type="FunFam" id="1.20.140.10:FF:000009">
    <property type="entry name" value="Acyl-CoA dehydrogenase"/>
    <property type="match status" value="1"/>
</dbReference>
<evidence type="ECO:0000256" key="4">
    <source>
        <dbReference type="ARBA" id="ARBA00020144"/>
    </source>
</evidence>
<dbReference type="EMBL" id="UGMS01000001">
    <property type="protein sequence ID" value="STV79664.1"/>
    <property type="molecule type" value="Genomic_DNA"/>
</dbReference>
<feature type="domain" description="Acyl-CoA dehydrogenase C-terminal bacterial-type" evidence="11">
    <location>
        <begin position="212"/>
        <end position="490"/>
    </location>
</feature>
<keyword evidence="7" id="KW-0560">Oxidoreductase</keyword>
<evidence type="ECO:0000256" key="9">
    <source>
        <dbReference type="ARBA" id="ARBA00049247"/>
    </source>
</evidence>
<dbReference type="PANTHER" id="PTHR48083">
    <property type="entry name" value="MEDIUM-CHAIN SPECIFIC ACYL-COA DEHYDROGENASE, MITOCHONDRIAL-RELATED"/>
    <property type="match status" value="1"/>
</dbReference>
<evidence type="ECO:0000313" key="13">
    <source>
        <dbReference type="Proteomes" id="UP000254863"/>
    </source>
</evidence>
<dbReference type="NCBIfam" id="NF007000">
    <property type="entry name" value="PRK09463.1"/>
    <property type="match status" value="1"/>
</dbReference>
<evidence type="ECO:0000259" key="10">
    <source>
        <dbReference type="Pfam" id="PF00441"/>
    </source>
</evidence>
<protein>
    <recommendedName>
        <fullName evidence="4">Acyl-coenzyme A dehydrogenase</fullName>
        <ecNumber evidence="3">1.3.8.8</ecNumber>
    </recommendedName>
</protein>
<dbReference type="GO" id="GO:0005737">
    <property type="term" value="C:cytoplasm"/>
    <property type="evidence" value="ECO:0007669"/>
    <property type="project" value="TreeGrafter"/>
</dbReference>
<dbReference type="GO" id="GO:0033539">
    <property type="term" value="P:fatty acid beta-oxidation using acyl-CoA dehydrogenase"/>
    <property type="evidence" value="ECO:0007669"/>
    <property type="project" value="InterPro"/>
</dbReference>
<comment type="caution">
    <text evidence="12">The sequence shown here is derived from an EMBL/GenBank/DDBJ whole genome shotgun (WGS) entry which is preliminary data.</text>
</comment>
<evidence type="ECO:0000256" key="1">
    <source>
        <dbReference type="ARBA" id="ARBA00005005"/>
    </source>
</evidence>
<gene>
    <name evidence="12" type="primary">fadE_3</name>
    <name evidence="12" type="ORF">NCTC11685_02828</name>
</gene>
<accession>A0A7H4N6Z3</accession>
<proteinExistence type="inferred from homology"/>
<evidence type="ECO:0000256" key="7">
    <source>
        <dbReference type="ARBA" id="ARBA00023002"/>
    </source>
</evidence>
<organism evidence="12 13">
    <name type="scientific">Klebsiella michiganensis</name>
    <dbReference type="NCBI Taxonomy" id="1134687"/>
    <lineage>
        <taxon>Bacteria</taxon>
        <taxon>Pseudomonadati</taxon>
        <taxon>Pseudomonadota</taxon>
        <taxon>Gammaproteobacteria</taxon>
        <taxon>Enterobacterales</taxon>
        <taxon>Enterobacteriaceae</taxon>
        <taxon>Klebsiella/Raoultella group</taxon>
        <taxon>Klebsiella</taxon>
    </lineage>
</organism>
<evidence type="ECO:0000256" key="6">
    <source>
        <dbReference type="ARBA" id="ARBA00022827"/>
    </source>
</evidence>
<evidence type="ECO:0000313" key="12">
    <source>
        <dbReference type="EMBL" id="STV79664.1"/>
    </source>
</evidence>
<dbReference type="NCBIfam" id="NF009586">
    <property type="entry name" value="PRK13026.1"/>
    <property type="match status" value="1"/>
</dbReference>
<dbReference type="Pfam" id="PF09317">
    <property type="entry name" value="ACDH_C"/>
    <property type="match status" value="1"/>
</dbReference>
<evidence type="ECO:0000256" key="3">
    <source>
        <dbReference type="ARBA" id="ARBA00012040"/>
    </source>
</evidence>
<dbReference type="Gene3D" id="2.40.110.10">
    <property type="entry name" value="Butyryl-CoA Dehydrogenase, subunit A, domain 2"/>
    <property type="match status" value="1"/>
</dbReference>
<dbReference type="SUPFAM" id="SSF56645">
    <property type="entry name" value="Acyl-CoA dehydrogenase NM domain-like"/>
    <property type="match status" value="1"/>
</dbReference>